<dbReference type="AlphaFoldDB" id="A0A9N9YJV4"/>
<dbReference type="InterPro" id="IPR034804">
    <property type="entry name" value="SQR/QFR_C/D"/>
</dbReference>
<keyword evidence="5 8" id="KW-1133">Transmembrane helix</keyword>
<dbReference type="PANTHER" id="PTHR10978:SF5">
    <property type="entry name" value="SUCCINATE DEHYDROGENASE CYTOCHROME B560 SUBUNIT, MITOCHONDRIAL"/>
    <property type="match status" value="1"/>
</dbReference>
<dbReference type="InterPro" id="IPR000701">
    <property type="entry name" value="SuccDH_FuR_B_TM-su"/>
</dbReference>
<keyword evidence="2" id="KW-0349">Heme</keyword>
<evidence type="ECO:0000256" key="1">
    <source>
        <dbReference type="ARBA" id="ARBA00004370"/>
    </source>
</evidence>
<dbReference type="GO" id="GO:0005739">
    <property type="term" value="C:mitochondrion"/>
    <property type="evidence" value="ECO:0007669"/>
    <property type="project" value="GOC"/>
</dbReference>
<dbReference type="OrthoDB" id="588261at2759"/>
<evidence type="ECO:0000256" key="8">
    <source>
        <dbReference type="SAM" id="Phobius"/>
    </source>
</evidence>
<dbReference type="SUPFAM" id="SSF81343">
    <property type="entry name" value="Fumarate reductase respiratory complex transmembrane subunits"/>
    <property type="match status" value="1"/>
</dbReference>
<keyword evidence="3 8" id="KW-0812">Transmembrane</keyword>
<feature type="transmembrane region" description="Helical" evidence="8">
    <location>
        <begin position="41"/>
        <end position="63"/>
    </location>
</feature>
<gene>
    <name evidence="9" type="ORF">CRHIZ90672A_00013660</name>
</gene>
<dbReference type="GO" id="GO:0009055">
    <property type="term" value="F:electron transfer activity"/>
    <property type="evidence" value="ECO:0007669"/>
    <property type="project" value="InterPro"/>
</dbReference>
<feature type="transmembrane region" description="Helical" evidence="8">
    <location>
        <begin position="75"/>
        <end position="104"/>
    </location>
</feature>
<sequence length="145" mass="16507">MNSAPQYQRWSKREHQLIAHRSHHVPIHFFIHYQTWTGSSIWMRFTGVGVMGVAYGYFIAYALNPFVGWNLGSESLIATFAIMSPLAKGSIKFGLSWPFVFHFVNGIKQLVYDMGIGYEKRTIEASNNWPFVIGVFGALILTFAL</sequence>
<evidence type="ECO:0000256" key="2">
    <source>
        <dbReference type="ARBA" id="ARBA00022617"/>
    </source>
</evidence>
<keyword evidence="6" id="KW-0408">Iron</keyword>
<dbReference type="GO" id="GO:0006121">
    <property type="term" value="P:mitochondrial electron transport, succinate to ubiquinone"/>
    <property type="evidence" value="ECO:0007669"/>
    <property type="project" value="TreeGrafter"/>
</dbReference>
<evidence type="ECO:0000313" key="9">
    <source>
        <dbReference type="EMBL" id="CAH0019912.1"/>
    </source>
</evidence>
<dbReference type="PANTHER" id="PTHR10978">
    <property type="entry name" value="SUCCINATE DEHYDROGENASE CYTOCHROME B560 SUBUNIT"/>
    <property type="match status" value="1"/>
</dbReference>
<evidence type="ECO:0000256" key="7">
    <source>
        <dbReference type="ARBA" id="ARBA00023136"/>
    </source>
</evidence>
<dbReference type="GO" id="GO:0046872">
    <property type="term" value="F:metal ion binding"/>
    <property type="evidence" value="ECO:0007669"/>
    <property type="project" value="UniProtKB-KW"/>
</dbReference>
<comment type="subcellular location">
    <subcellularLocation>
        <location evidence="1">Membrane</location>
    </subcellularLocation>
</comment>
<accession>A0A9N9YJV4</accession>
<dbReference type="EMBL" id="CABFNQ020000593">
    <property type="protein sequence ID" value="CAH0019912.1"/>
    <property type="molecule type" value="Genomic_DNA"/>
</dbReference>
<evidence type="ECO:0000256" key="6">
    <source>
        <dbReference type="ARBA" id="ARBA00023004"/>
    </source>
</evidence>
<keyword evidence="7 8" id="KW-0472">Membrane</keyword>
<name>A0A9N9YJV4_9HYPO</name>
<dbReference type="Proteomes" id="UP000696573">
    <property type="component" value="Unassembled WGS sequence"/>
</dbReference>
<proteinExistence type="predicted"/>
<comment type="caution">
    <text evidence="9">The sequence shown here is derived from an EMBL/GenBank/DDBJ whole genome shotgun (WGS) entry which is preliminary data.</text>
</comment>
<dbReference type="GO" id="GO:0006099">
    <property type="term" value="P:tricarboxylic acid cycle"/>
    <property type="evidence" value="ECO:0007669"/>
    <property type="project" value="InterPro"/>
</dbReference>
<reference evidence="9" key="1">
    <citation type="submission" date="2021-10" db="EMBL/GenBank/DDBJ databases">
        <authorList>
            <person name="Piombo E."/>
        </authorList>
    </citation>
    <scope>NUCLEOTIDE SEQUENCE</scope>
</reference>
<keyword evidence="10" id="KW-1185">Reference proteome</keyword>
<dbReference type="Pfam" id="PF01127">
    <property type="entry name" value="Sdh_cyt"/>
    <property type="match status" value="1"/>
</dbReference>
<evidence type="ECO:0000256" key="4">
    <source>
        <dbReference type="ARBA" id="ARBA00022723"/>
    </source>
</evidence>
<dbReference type="InterPro" id="IPR014314">
    <property type="entry name" value="Succ_DH_cytb556"/>
</dbReference>
<organism evidence="9 10">
    <name type="scientific">Clonostachys rhizophaga</name>
    <dbReference type="NCBI Taxonomy" id="160324"/>
    <lineage>
        <taxon>Eukaryota</taxon>
        <taxon>Fungi</taxon>
        <taxon>Dikarya</taxon>
        <taxon>Ascomycota</taxon>
        <taxon>Pezizomycotina</taxon>
        <taxon>Sordariomycetes</taxon>
        <taxon>Hypocreomycetidae</taxon>
        <taxon>Hypocreales</taxon>
        <taxon>Bionectriaceae</taxon>
        <taxon>Clonostachys</taxon>
    </lineage>
</organism>
<dbReference type="GO" id="GO:0016020">
    <property type="term" value="C:membrane"/>
    <property type="evidence" value="ECO:0007669"/>
    <property type="project" value="UniProtKB-SubCell"/>
</dbReference>
<feature type="transmembrane region" description="Helical" evidence="8">
    <location>
        <begin position="125"/>
        <end position="144"/>
    </location>
</feature>
<evidence type="ECO:0000256" key="5">
    <source>
        <dbReference type="ARBA" id="ARBA00022989"/>
    </source>
</evidence>
<evidence type="ECO:0000256" key="3">
    <source>
        <dbReference type="ARBA" id="ARBA00022692"/>
    </source>
</evidence>
<evidence type="ECO:0000313" key="10">
    <source>
        <dbReference type="Proteomes" id="UP000696573"/>
    </source>
</evidence>
<dbReference type="CDD" id="cd03499">
    <property type="entry name" value="SQR_TypeC_SdhC"/>
    <property type="match status" value="1"/>
</dbReference>
<dbReference type="Gene3D" id="1.20.1300.10">
    <property type="entry name" value="Fumarate reductase/succinate dehydrogenase, transmembrane subunit"/>
    <property type="match status" value="1"/>
</dbReference>
<protein>
    <submittedName>
        <fullName evidence="9">Uncharacterized protein</fullName>
    </submittedName>
</protein>
<keyword evidence="4" id="KW-0479">Metal-binding</keyword>